<comment type="caution">
    <text evidence="1">The sequence shown here is derived from an EMBL/GenBank/DDBJ whole genome shotgun (WGS) entry which is preliminary data.</text>
</comment>
<evidence type="ECO:0008006" key="3">
    <source>
        <dbReference type="Google" id="ProtNLM"/>
    </source>
</evidence>
<keyword evidence="2" id="KW-1185">Reference proteome</keyword>
<evidence type="ECO:0000313" key="2">
    <source>
        <dbReference type="Proteomes" id="UP000198336"/>
    </source>
</evidence>
<organism evidence="1 2">
    <name type="scientific">Flavobacterium oncorhynchi</name>
    <dbReference type="NCBI Taxonomy" id="728056"/>
    <lineage>
        <taxon>Bacteria</taxon>
        <taxon>Pseudomonadati</taxon>
        <taxon>Bacteroidota</taxon>
        <taxon>Flavobacteriia</taxon>
        <taxon>Flavobacteriales</taxon>
        <taxon>Flavobacteriaceae</taxon>
        <taxon>Flavobacterium</taxon>
    </lineage>
</organism>
<protein>
    <recommendedName>
        <fullName evidence="3">Glycosyl transferase</fullName>
    </recommendedName>
</protein>
<accession>A0A226HT37</accession>
<dbReference type="EMBL" id="MUHA01000025">
    <property type="protein sequence ID" value="OXA97447.1"/>
    <property type="molecule type" value="Genomic_DNA"/>
</dbReference>
<evidence type="ECO:0000313" key="1">
    <source>
        <dbReference type="EMBL" id="OXA97447.1"/>
    </source>
</evidence>
<gene>
    <name evidence="1" type="ORF">B0A75_15900</name>
</gene>
<dbReference type="AlphaFoldDB" id="A0A226HT37"/>
<dbReference type="RefSeq" id="WP_089055282.1">
    <property type="nucleotide sequence ID" value="NZ_MUHA01000025.1"/>
</dbReference>
<dbReference type="Proteomes" id="UP000198336">
    <property type="component" value="Unassembled WGS sequence"/>
</dbReference>
<reference evidence="1 2" key="1">
    <citation type="submission" date="2016-11" db="EMBL/GenBank/DDBJ databases">
        <title>Whole genomes of Flavobacteriaceae.</title>
        <authorList>
            <person name="Stine C."/>
            <person name="Li C."/>
            <person name="Tadesse D."/>
        </authorList>
    </citation>
    <scope>NUCLEOTIDE SEQUENCE [LARGE SCALE GENOMIC DNA]</scope>
    <source>
        <strain evidence="1 2">CCUG 59446</strain>
    </source>
</reference>
<sequence>MISVSYLVSYDYDLLLTSIKQLYDDVDKIVLAIDNESKTWSGNTFKIPDSFFEEVKLFDKKDKIQLYLDQFYMSDLTPMECESRERNMVLKKLGKGWKIQLDVDEYIYDFKKIAKYLKKYWYLNLFPKLTPICFQGKLITLFRELPDGYLYIDNEEKFPFITNQTTNTHTRRNNKIKNHFSNIKVIHQSWARRDEQIHLKIKNWGHRDDFDTEIYFQFWKGLNSSNYKEFKDIHPITPEVWNVLEFMPSNSIDDFIAKFEISNCQIPRLLSNKMIFKAGIKRLIRLK</sequence>
<name>A0A226HT37_9FLAO</name>
<proteinExistence type="predicted"/>